<evidence type="ECO:0000256" key="8">
    <source>
        <dbReference type="ARBA" id="ARBA00023136"/>
    </source>
</evidence>
<dbReference type="AlphaFoldDB" id="A0A8J6N3E4"/>
<keyword evidence="6 12" id="KW-1133">Transmembrane helix</keyword>
<comment type="function">
    <text evidence="10 12">F(1)F(0) ATP synthase produces ATP from ADP in the presence of a proton or sodium gradient. F-type ATPases consist of two structural domains, F(1) containing the extramembraneous catalytic core and F(0) containing the membrane proton channel, linked together by a central stalk and a peripheral stalk. During catalysis, ATP synthesis in the catalytic domain of F(1) is coupled via a rotary mechanism of the central stalk subunits to proton translocation.</text>
</comment>
<evidence type="ECO:0000313" key="15">
    <source>
        <dbReference type="EMBL" id="MBC8179341.1"/>
    </source>
</evidence>
<evidence type="ECO:0000313" key="16">
    <source>
        <dbReference type="Proteomes" id="UP000650524"/>
    </source>
</evidence>
<comment type="similarity">
    <text evidence="1 12 13">Belongs to the ATPase B chain family.</text>
</comment>
<dbReference type="Proteomes" id="UP000650524">
    <property type="component" value="Unassembled WGS sequence"/>
</dbReference>
<evidence type="ECO:0000256" key="14">
    <source>
        <dbReference type="SAM" id="Coils"/>
    </source>
</evidence>
<keyword evidence="14" id="KW-0175">Coiled coil</keyword>
<evidence type="ECO:0000256" key="11">
    <source>
        <dbReference type="ARBA" id="ARBA00037847"/>
    </source>
</evidence>
<keyword evidence="8 12" id="KW-0472">Membrane</keyword>
<dbReference type="GO" id="GO:0005886">
    <property type="term" value="C:plasma membrane"/>
    <property type="evidence" value="ECO:0007669"/>
    <property type="project" value="UniProtKB-SubCell"/>
</dbReference>
<feature type="coiled-coil region" evidence="14">
    <location>
        <begin position="70"/>
        <end position="118"/>
    </location>
</feature>
<keyword evidence="7 12" id="KW-0406">Ion transport</keyword>
<reference evidence="15 16" key="1">
    <citation type="submission" date="2020-08" db="EMBL/GenBank/DDBJ databases">
        <title>Bridging the membrane lipid divide: bacteria of the FCB group superphylum have the potential to synthesize archaeal ether lipids.</title>
        <authorList>
            <person name="Villanueva L."/>
            <person name="Von Meijenfeldt F.A.B."/>
            <person name="Westbye A.B."/>
            <person name="Yadav S."/>
            <person name="Hopmans E.C."/>
            <person name="Dutilh B.E."/>
            <person name="Sinninghe Damste J.S."/>
        </authorList>
    </citation>
    <scope>NUCLEOTIDE SEQUENCE [LARGE SCALE GENOMIC DNA]</scope>
    <source>
        <strain evidence="15">NIOZ-UU27</strain>
    </source>
</reference>
<comment type="caution">
    <text evidence="15">The sequence shown here is derived from an EMBL/GenBank/DDBJ whole genome shotgun (WGS) entry which is preliminary data.</text>
</comment>
<name>A0A8J6N3E4_9DELT</name>
<keyword evidence="4 12" id="KW-0812">Transmembrane</keyword>
<evidence type="ECO:0000256" key="10">
    <source>
        <dbReference type="ARBA" id="ARBA00025198"/>
    </source>
</evidence>
<dbReference type="GO" id="GO:0012505">
    <property type="term" value="C:endomembrane system"/>
    <property type="evidence" value="ECO:0007669"/>
    <property type="project" value="UniProtKB-SubCell"/>
</dbReference>
<dbReference type="InterPro" id="IPR050059">
    <property type="entry name" value="ATP_synthase_B_chain"/>
</dbReference>
<accession>A0A8J6N3E4</accession>
<protein>
    <recommendedName>
        <fullName evidence="12">ATP synthase subunit b</fullName>
    </recommendedName>
    <alternativeName>
        <fullName evidence="12">ATP synthase F(0) sector subunit b</fullName>
    </alternativeName>
    <alternativeName>
        <fullName evidence="12">ATPase subunit I</fullName>
    </alternativeName>
    <alternativeName>
        <fullName evidence="12">F-type ATPase subunit b</fullName>
        <shortName evidence="12">F-ATPase subunit b</shortName>
    </alternativeName>
</protein>
<evidence type="ECO:0000256" key="1">
    <source>
        <dbReference type="ARBA" id="ARBA00005513"/>
    </source>
</evidence>
<organism evidence="15 16">
    <name type="scientific">Candidatus Desulfacyla euxinica</name>
    <dbReference type="NCBI Taxonomy" id="2841693"/>
    <lineage>
        <taxon>Bacteria</taxon>
        <taxon>Deltaproteobacteria</taxon>
        <taxon>Candidatus Desulfacyla</taxon>
    </lineage>
</organism>
<evidence type="ECO:0000256" key="5">
    <source>
        <dbReference type="ARBA" id="ARBA00022781"/>
    </source>
</evidence>
<dbReference type="GO" id="GO:0045259">
    <property type="term" value="C:proton-transporting ATP synthase complex"/>
    <property type="evidence" value="ECO:0007669"/>
    <property type="project" value="UniProtKB-KW"/>
</dbReference>
<dbReference type="InterPro" id="IPR002146">
    <property type="entry name" value="ATP_synth_b/b'su_bac/chlpt"/>
</dbReference>
<keyword evidence="12" id="KW-1003">Cell membrane</keyword>
<dbReference type="GO" id="GO:0046933">
    <property type="term" value="F:proton-transporting ATP synthase activity, rotational mechanism"/>
    <property type="evidence" value="ECO:0007669"/>
    <property type="project" value="UniProtKB-UniRule"/>
</dbReference>
<dbReference type="GO" id="GO:0046961">
    <property type="term" value="F:proton-transporting ATPase activity, rotational mechanism"/>
    <property type="evidence" value="ECO:0007669"/>
    <property type="project" value="TreeGrafter"/>
</dbReference>
<keyword evidence="9 12" id="KW-0066">ATP synthesis</keyword>
<comment type="function">
    <text evidence="12">Component of the F(0) channel, it forms part of the peripheral stalk, linking F(1) to F(0).</text>
</comment>
<keyword evidence="3 12" id="KW-0138">CF(0)</keyword>
<keyword evidence="2 12" id="KW-0813">Transport</keyword>
<dbReference type="PANTHER" id="PTHR33445">
    <property type="entry name" value="ATP SYNTHASE SUBUNIT B', CHLOROPLASTIC"/>
    <property type="match status" value="1"/>
</dbReference>
<sequence>MIGFEMARGKSLLIASCTLIISVAFCGLAFASGGGDGGSGGSVANLLYRILNFVLMIIILVVVIRKTPVKEFFSNRKEEIRKKLEDLKRDKETAESRCNELEKKFKEFELQKKEIIEQFKAEGTLEKERIIAEAGERATQILAQADLTIEREIEAAKNRLTQDVVEMAATRAEEIIAGQIQDSDQDHFVNEFIESVEKLH</sequence>
<proteinExistence type="inferred from homology"/>
<gene>
    <name evidence="12" type="primary">atpF</name>
    <name evidence="15" type="ORF">H8E19_18205</name>
</gene>
<dbReference type="PANTHER" id="PTHR33445:SF1">
    <property type="entry name" value="ATP SYNTHASE SUBUNIT B"/>
    <property type="match status" value="1"/>
</dbReference>
<evidence type="ECO:0000256" key="13">
    <source>
        <dbReference type="RuleBase" id="RU003848"/>
    </source>
</evidence>
<evidence type="ECO:0000256" key="12">
    <source>
        <dbReference type="HAMAP-Rule" id="MF_01398"/>
    </source>
</evidence>
<evidence type="ECO:0000256" key="6">
    <source>
        <dbReference type="ARBA" id="ARBA00022989"/>
    </source>
</evidence>
<dbReference type="CDD" id="cd06503">
    <property type="entry name" value="ATP-synt_Fo_b"/>
    <property type="match status" value="1"/>
</dbReference>
<comment type="caution">
    <text evidence="12">Lacks conserved residue(s) required for the propagation of feature annotation.</text>
</comment>
<keyword evidence="5 12" id="KW-0375">Hydrogen ion transport</keyword>
<evidence type="ECO:0000256" key="4">
    <source>
        <dbReference type="ARBA" id="ARBA00022692"/>
    </source>
</evidence>
<evidence type="ECO:0000256" key="3">
    <source>
        <dbReference type="ARBA" id="ARBA00022547"/>
    </source>
</evidence>
<evidence type="ECO:0000256" key="7">
    <source>
        <dbReference type="ARBA" id="ARBA00023065"/>
    </source>
</evidence>
<feature type="transmembrane region" description="Helical" evidence="12">
    <location>
        <begin position="12"/>
        <end position="34"/>
    </location>
</feature>
<comment type="subcellular location">
    <subcellularLocation>
        <location evidence="12">Cell membrane</location>
        <topology evidence="12">Single-pass membrane protein</topology>
    </subcellularLocation>
    <subcellularLocation>
        <location evidence="11">Endomembrane system</location>
        <topology evidence="11">Single-pass membrane protein</topology>
    </subcellularLocation>
</comment>
<feature type="transmembrane region" description="Helical" evidence="12">
    <location>
        <begin position="46"/>
        <end position="64"/>
    </location>
</feature>
<dbReference type="Pfam" id="PF00430">
    <property type="entry name" value="ATP-synt_B"/>
    <property type="match status" value="1"/>
</dbReference>
<comment type="subunit">
    <text evidence="12">F-type ATPases have 2 components, F(1) - the catalytic core - and F(0) - the membrane proton channel. F(1) has five subunits: alpha(3), beta(3), gamma(1), delta(1), epsilon(1). F(0) has three main subunits: a(1), b(2) and c(10-14). The alpha and beta chains form an alternating ring which encloses part of the gamma chain. F(1) is attached to F(0) by a central stalk formed by the gamma and epsilon chains, while a peripheral stalk is formed by the delta and b chains.</text>
</comment>
<evidence type="ECO:0000256" key="2">
    <source>
        <dbReference type="ARBA" id="ARBA00022448"/>
    </source>
</evidence>
<dbReference type="HAMAP" id="MF_01398">
    <property type="entry name" value="ATP_synth_b_bprime"/>
    <property type="match status" value="1"/>
</dbReference>
<dbReference type="EMBL" id="JACNJD010000376">
    <property type="protein sequence ID" value="MBC8179341.1"/>
    <property type="molecule type" value="Genomic_DNA"/>
</dbReference>
<evidence type="ECO:0000256" key="9">
    <source>
        <dbReference type="ARBA" id="ARBA00023310"/>
    </source>
</evidence>